<comment type="similarity">
    <text evidence="1">Belongs to the F420H(2)-dependent quinone reductase family.</text>
</comment>
<evidence type="ECO:0000256" key="1">
    <source>
        <dbReference type="ARBA" id="ARBA00008710"/>
    </source>
</evidence>
<evidence type="ECO:0000256" key="2">
    <source>
        <dbReference type="ARBA" id="ARBA00049106"/>
    </source>
</evidence>
<dbReference type="NCBIfam" id="TIGR00026">
    <property type="entry name" value="hi_GC_TIGR00026"/>
    <property type="match status" value="1"/>
</dbReference>
<dbReference type="Gene3D" id="2.30.110.10">
    <property type="entry name" value="Electron Transport, Fmn-binding Protein, Chain A"/>
    <property type="match status" value="1"/>
</dbReference>
<dbReference type="RefSeq" id="WP_381826968.1">
    <property type="nucleotide sequence ID" value="NZ_JBHTCF010000001.1"/>
</dbReference>
<organism evidence="3 4">
    <name type="scientific">Streptomyces monticola</name>
    <dbReference type="NCBI Taxonomy" id="2666263"/>
    <lineage>
        <taxon>Bacteria</taxon>
        <taxon>Bacillati</taxon>
        <taxon>Actinomycetota</taxon>
        <taxon>Actinomycetes</taxon>
        <taxon>Kitasatosporales</taxon>
        <taxon>Streptomycetaceae</taxon>
        <taxon>Streptomyces</taxon>
    </lineage>
</organism>
<name>A0ABW2JEI3_9ACTN</name>
<dbReference type="PANTHER" id="PTHR39428:SF3">
    <property type="entry name" value="DEAZAFLAVIN-DEPENDENT NITROREDUCTASE"/>
    <property type="match status" value="1"/>
</dbReference>
<proteinExistence type="inferred from homology"/>
<reference evidence="4" key="1">
    <citation type="journal article" date="2019" name="Int. J. Syst. Evol. Microbiol.">
        <title>The Global Catalogue of Microorganisms (GCM) 10K type strain sequencing project: providing services to taxonomists for standard genome sequencing and annotation.</title>
        <authorList>
            <consortium name="The Broad Institute Genomics Platform"/>
            <consortium name="The Broad Institute Genome Sequencing Center for Infectious Disease"/>
            <person name="Wu L."/>
            <person name="Ma J."/>
        </authorList>
    </citation>
    <scope>NUCLEOTIDE SEQUENCE [LARGE SCALE GENOMIC DNA]</scope>
    <source>
        <strain evidence="4">SYNS20</strain>
    </source>
</reference>
<evidence type="ECO:0000313" key="3">
    <source>
        <dbReference type="EMBL" id="MFC7303667.1"/>
    </source>
</evidence>
<comment type="caution">
    <text evidence="3">The sequence shown here is derived from an EMBL/GenBank/DDBJ whole genome shotgun (WGS) entry which is preliminary data.</text>
</comment>
<keyword evidence="4" id="KW-1185">Reference proteome</keyword>
<dbReference type="EMBL" id="JBHTCF010000001">
    <property type="protein sequence ID" value="MFC7303667.1"/>
    <property type="molecule type" value="Genomic_DNA"/>
</dbReference>
<dbReference type="InterPro" id="IPR004378">
    <property type="entry name" value="F420H2_quin_Rdtase"/>
</dbReference>
<dbReference type="Pfam" id="PF04075">
    <property type="entry name" value="F420H2_quin_red"/>
    <property type="match status" value="1"/>
</dbReference>
<gene>
    <name evidence="3" type="ORF">ACFQVC_05475</name>
</gene>
<evidence type="ECO:0000313" key="4">
    <source>
        <dbReference type="Proteomes" id="UP001596523"/>
    </source>
</evidence>
<protein>
    <submittedName>
        <fullName evidence="3">Nitroreductase family deazaflavin-dependent oxidoreductase</fullName>
    </submittedName>
</protein>
<dbReference type="Proteomes" id="UP001596523">
    <property type="component" value="Unassembled WGS sequence"/>
</dbReference>
<dbReference type="PANTHER" id="PTHR39428">
    <property type="entry name" value="F420H(2)-DEPENDENT QUINONE REDUCTASE RV1261C"/>
    <property type="match status" value="1"/>
</dbReference>
<comment type="catalytic activity">
    <reaction evidence="2">
        <text>oxidized coenzyme F420-(gamma-L-Glu)(n) + a quinol + H(+) = reduced coenzyme F420-(gamma-L-Glu)(n) + a quinone</text>
        <dbReference type="Rhea" id="RHEA:39663"/>
        <dbReference type="Rhea" id="RHEA-COMP:12939"/>
        <dbReference type="Rhea" id="RHEA-COMP:14378"/>
        <dbReference type="ChEBI" id="CHEBI:15378"/>
        <dbReference type="ChEBI" id="CHEBI:24646"/>
        <dbReference type="ChEBI" id="CHEBI:132124"/>
        <dbReference type="ChEBI" id="CHEBI:133980"/>
        <dbReference type="ChEBI" id="CHEBI:139511"/>
    </reaction>
</comment>
<dbReference type="InterPro" id="IPR012349">
    <property type="entry name" value="Split_barrel_FMN-bd"/>
</dbReference>
<sequence length="156" mass="17651">MTHQTDGRTGVPQDEEVVISPTGWVAEQARLYEESGGTKGTTVQGAPCLLLDYRGRRTGQWRRTVLIYGEDGGDYLIVASYGGADEHPKWYLNLEAEPEVRVQVGPERFRARAETLSAADKERVWPGLVELFAPYAEYRKKTSRDIPVVRLRRIED</sequence>
<accession>A0ABW2JEI3</accession>